<proteinExistence type="predicted"/>
<dbReference type="Proteomes" id="UP001143307">
    <property type="component" value="Unassembled WGS sequence"/>
</dbReference>
<comment type="caution">
    <text evidence="1">The sequence shown here is derived from an EMBL/GenBank/DDBJ whole genome shotgun (WGS) entry which is preliminary data.</text>
</comment>
<organism evidence="1 2">
    <name type="scientific">Candidatus Seongchinamella marina</name>
    <dbReference type="NCBI Taxonomy" id="2518990"/>
    <lineage>
        <taxon>Bacteria</taxon>
        <taxon>Pseudomonadati</taxon>
        <taxon>Pseudomonadota</taxon>
        <taxon>Gammaproteobacteria</taxon>
        <taxon>Cellvibrionales</taxon>
        <taxon>Halieaceae</taxon>
        <taxon>Seongchinamella</taxon>
    </lineage>
</organism>
<evidence type="ECO:0000313" key="1">
    <source>
        <dbReference type="EMBL" id="MCX2975096.1"/>
    </source>
</evidence>
<dbReference type="Pfam" id="PF13704">
    <property type="entry name" value="Glyco_tranf_2_4"/>
    <property type="match status" value="1"/>
</dbReference>
<name>A0ABT3SYL4_9GAMM</name>
<sequence>MLKSIRECISQIRLRLSILRRLVKYIALSYVHGRDLELIQDNTAKLSASDLVLFCTLRNESVRIPFFLQYYRNLGVKHFFFIDNDSTDGFAKLIADFDDVSVWHTKASYKRSNFGMHWMNFLLRKFGKNRWCVVCDPDEFLVFPRMDTRGLEELLMMLDQEKQPALFCLMLDMYSDDISSAEYKPGDVPWKICPYYDPFGYTGKINSKQMELFVQGGVRGRVFYRDDPIRSPALNKIPLVKWRWHYNYISSMHALIPRAPNDVYGEQNITGCLLHFKFFSLLEEKASEELLRKQHYDNSSEYVKYSDAINDNEKIFSRGFSSEYKGWRKLSRQGLLNLGYWKL</sequence>
<protein>
    <submittedName>
        <fullName evidence="1">Glycosyltransferase family 2 protein</fullName>
    </submittedName>
</protein>
<reference evidence="1" key="1">
    <citation type="submission" date="2019-02" db="EMBL/GenBank/DDBJ databases">
        <authorList>
            <person name="Li S.-H."/>
        </authorList>
    </citation>
    <scope>NUCLEOTIDE SEQUENCE</scope>
    <source>
        <strain evidence="1">IMCC8485</strain>
    </source>
</reference>
<gene>
    <name evidence="1" type="ORF">EYC87_16025</name>
</gene>
<dbReference type="EMBL" id="SHNP01000006">
    <property type="protein sequence ID" value="MCX2975096.1"/>
    <property type="molecule type" value="Genomic_DNA"/>
</dbReference>
<keyword evidence="2" id="KW-1185">Reference proteome</keyword>
<accession>A0ABT3SYL4</accession>
<evidence type="ECO:0000313" key="2">
    <source>
        <dbReference type="Proteomes" id="UP001143307"/>
    </source>
</evidence>